<dbReference type="GO" id="GO:0005525">
    <property type="term" value="F:GTP binding"/>
    <property type="evidence" value="ECO:0007669"/>
    <property type="project" value="UniProtKB-UniRule"/>
</dbReference>
<proteinExistence type="inferred from homology"/>
<dbReference type="Pfam" id="PF01926">
    <property type="entry name" value="MMR_HSR1"/>
    <property type="match status" value="1"/>
</dbReference>
<keyword evidence="9" id="KW-0963">Cytoplasm</keyword>
<dbReference type="Pfam" id="PF07650">
    <property type="entry name" value="KH_2"/>
    <property type="match status" value="1"/>
</dbReference>
<protein>
    <recommendedName>
        <fullName evidence="2 9">GTPase Era</fullName>
    </recommendedName>
</protein>
<keyword evidence="3 9" id="KW-0690">Ribosome biogenesis</keyword>
<keyword evidence="9" id="KW-1003">Cell membrane</keyword>
<keyword evidence="7 9" id="KW-0342">GTP-binding</keyword>
<evidence type="ECO:0000256" key="3">
    <source>
        <dbReference type="ARBA" id="ARBA00022517"/>
    </source>
</evidence>
<gene>
    <name evidence="9 14" type="primary">era</name>
    <name evidence="14" type="ORF">KDK92_13795</name>
</gene>
<accession>A0A9J6P2G7</accession>
<dbReference type="SUPFAM" id="SSF52540">
    <property type="entry name" value="P-loop containing nucleoside triphosphate hydrolases"/>
    <property type="match status" value="1"/>
</dbReference>
<feature type="region of interest" description="G5" evidence="10">
    <location>
        <begin position="150"/>
        <end position="152"/>
    </location>
</feature>
<evidence type="ECO:0000259" key="13">
    <source>
        <dbReference type="PROSITE" id="PS51713"/>
    </source>
</evidence>
<dbReference type="Gene3D" id="3.40.50.300">
    <property type="entry name" value="P-loop containing nucleotide triphosphate hydrolases"/>
    <property type="match status" value="1"/>
</dbReference>
<dbReference type="InterPro" id="IPR006073">
    <property type="entry name" value="GTP-bd"/>
</dbReference>
<evidence type="ECO:0000256" key="5">
    <source>
        <dbReference type="ARBA" id="ARBA00022741"/>
    </source>
</evidence>
<feature type="region of interest" description="G4" evidence="10">
    <location>
        <begin position="121"/>
        <end position="124"/>
    </location>
</feature>
<keyword evidence="15" id="KW-1185">Reference proteome</keyword>
<keyword evidence="4 9" id="KW-0699">rRNA-binding</keyword>
<dbReference type="PANTHER" id="PTHR42698">
    <property type="entry name" value="GTPASE ERA"/>
    <property type="match status" value="1"/>
</dbReference>
<dbReference type="PROSITE" id="PS51713">
    <property type="entry name" value="G_ERA"/>
    <property type="match status" value="1"/>
</dbReference>
<evidence type="ECO:0000256" key="2">
    <source>
        <dbReference type="ARBA" id="ARBA00020484"/>
    </source>
</evidence>
<feature type="region of interest" description="G1" evidence="10">
    <location>
        <begin position="11"/>
        <end position="18"/>
    </location>
</feature>
<dbReference type="FunFam" id="3.30.300.20:FF:000003">
    <property type="entry name" value="GTPase Era"/>
    <property type="match status" value="1"/>
</dbReference>
<dbReference type="InterPro" id="IPR005662">
    <property type="entry name" value="GTPase_Era-like"/>
</dbReference>
<comment type="function">
    <text evidence="9">An essential GTPase that binds both GDP and GTP, with rapid nucleotide exchange. Plays a role in 16S rRNA processing and 30S ribosomal subunit biogenesis and possibly also in cell cycle regulation and energy metabolism.</text>
</comment>
<evidence type="ECO:0000256" key="4">
    <source>
        <dbReference type="ARBA" id="ARBA00022730"/>
    </source>
</evidence>
<evidence type="ECO:0000313" key="14">
    <source>
        <dbReference type="EMBL" id="MCM1990799.1"/>
    </source>
</evidence>
<feature type="domain" description="Era-type G" evidence="13">
    <location>
        <begin position="3"/>
        <end position="171"/>
    </location>
</feature>
<comment type="subunit">
    <text evidence="9">Monomer.</text>
</comment>
<dbReference type="EMBL" id="JAGSOJ010000002">
    <property type="protein sequence ID" value="MCM1990799.1"/>
    <property type="molecule type" value="Genomic_DNA"/>
</dbReference>
<dbReference type="InterPro" id="IPR004044">
    <property type="entry name" value="KH_dom_type_2"/>
</dbReference>
<evidence type="ECO:0000256" key="11">
    <source>
        <dbReference type="RuleBase" id="RU003761"/>
    </source>
</evidence>
<dbReference type="InterPro" id="IPR005225">
    <property type="entry name" value="Small_GTP-bd"/>
</dbReference>
<dbReference type="NCBIfam" id="NF000908">
    <property type="entry name" value="PRK00089.1"/>
    <property type="match status" value="1"/>
</dbReference>
<evidence type="ECO:0000256" key="6">
    <source>
        <dbReference type="ARBA" id="ARBA00022884"/>
    </source>
</evidence>
<dbReference type="InterPro" id="IPR030388">
    <property type="entry name" value="G_ERA_dom"/>
</dbReference>
<dbReference type="RefSeq" id="WP_250859890.1">
    <property type="nucleotide sequence ID" value="NZ_JAGSOJ010000002.1"/>
</dbReference>
<comment type="similarity">
    <text evidence="1 9 10 11">Belongs to the TRAFAC class TrmE-Era-EngA-EngB-Septin-like GTPase superfamily. Era GTPase family.</text>
</comment>
<dbReference type="NCBIfam" id="TIGR00231">
    <property type="entry name" value="small_GTP"/>
    <property type="match status" value="1"/>
</dbReference>
<dbReference type="PANTHER" id="PTHR42698:SF1">
    <property type="entry name" value="GTPASE ERA, MITOCHONDRIAL"/>
    <property type="match status" value="1"/>
</dbReference>
<dbReference type="CDD" id="cd04163">
    <property type="entry name" value="Era"/>
    <property type="match status" value="1"/>
</dbReference>
<dbReference type="GO" id="GO:0043024">
    <property type="term" value="F:ribosomal small subunit binding"/>
    <property type="evidence" value="ECO:0007669"/>
    <property type="project" value="TreeGrafter"/>
</dbReference>
<evidence type="ECO:0000256" key="9">
    <source>
        <dbReference type="HAMAP-Rule" id="MF_00367"/>
    </source>
</evidence>
<evidence type="ECO:0000256" key="1">
    <source>
        <dbReference type="ARBA" id="ARBA00007921"/>
    </source>
</evidence>
<feature type="domain" description="KH type-2" evidence="12">
    <location>
        <begin position="202"/>
        <end position="279"/>
    </location>
</feature>
<sequence length="296" mass="33679">MFKSGFVSIIGRPNVGKSTLTNRIIGEKLSIVSNKPQTTRNNIMSIYNKGDEAQLVFVDTPGLHKPKNKLGAEMVKMASESVGEVDLLVFITEPQSKVGKGDQFILDNIKDKNVPVFLLINKTDKSTPEEIAETITAYSEAFTFKEIVPISAINGNNVDTLLNLMIKYMPEGPRYYPEDMITDRQERFIVMEIIREKALRLLEQEVPHGIAVEILSMKTNEKGTYKIEANMLCEKSSHKGIIIGKNGAMLKRISTYARQDIEKFLDTKVYLRIWVKVKEEWRDSPFLLKELGYKDR</sequence>
<feature type="binding site" evidence="9">
    <location>
        <begin position="121"/>
        <end position="124"/>
    </location>
    <ligand>
        <name>GTP</name>
        <dbReference type="ChEBI" id="CHEBI:37565"/>
    </ligand>
</feature>
<dbReference type="GO" id="GO:0005886">
    <property type="term" value="C:plasma membrane"/>
    <property type="evidence" value="ECO:0007669"/>
    <property type="project" value="UniProtKB-SubCell"/>
</dbReference>
<feature type="region of interest" description="G3" evidence="10">
    <location>
        <begin position="59"/>
        <end position="62"/>
    </location>
</feature>
<dbReference type="InterPro" id="IPR027417">
    <property type="entry name" value="P-loop_NTPase"/>
</dbReference>
<dbReference type="PROSITE" id="PS50823">
    <property type="entry name" value="KH_TYPE_2"/>
    <property type="match status" value="1"/>
</dbReference>
<keyword evidence="5 9" id="KW-0547">Nucleotide-binding</keyword>
<dbReference type="GO" id="GO:0000028">
    <property type="term" value="P:ribosomal small subunit assembly"/>
    <property type="evidence" value="ECO:0007669"/>
    <property type="project" value="TreeGrafter"/>
</dbReference>
<evidence type="ECO:0000256" key="7">
    <source>
        <dbReference type="ARBA" id="ARBA00023134"/>
    </source>
</evidence>
<evidence type="ECO:0000313" key="15">
    <source>
        <dbReference type="Proteomes" id="UP001056429"/>
    </source>
</evidence>
<reference evidence="14" key="1">
    <citation type="journal article" date="2021" name="mSystems">
        <title>Bacteria and Archaea Synergistically Convert Glycine Betaine to Biogenic Methane in the Formosa Cold Seep of the South China Sea.</title>
        <authorList>
            <person name="Li L."/>
            <person name="Zhang W."/>
            <person name="Zhang S."/>
            <person name="Song L."/>
            <person name="Sun Q."/>
            <person name="Zhang H."/>
            <person name="Xiang H."/>
            <person name="Dong X."/>
        </authorList>
    </citation>
    <scope>NUCLEOTIDE SEQUENCE</scope>
    <source>
        <strain evidence="14">ZWT</strain>
    </source>
</reference>
<name>A0A9J6P2G7_9CLOT</name>
<dbReference type="InterPro" id="IPR015946">
    <property type="entry name" value="KH_dom-like_a/b"/>
</dbReference>
<keyword evidence="6 9" id="KW-0694">RNA-binding</keyword>
<feature type="binding site" evidence="9">
    <location>
        <begin position="59"/>
        <end position="63"/>
    </location>
    <ligand>
        <name>GTP</name>
        <dbReference type="ChEBI" id="CHEBI:37565"/>
    </ligand>
</feature>
<dbReference type="CDD" id="cd22534">
    <property type="entry name" value="KH-II_Era"/>
    <property type="match status" value="1"/>
</dbReference>
<reference evidence="14" key="2">
    <citation type="submission" date="2021-04" db="EMBL/GenBank/DDBJ databases">
        <authorList>
            <person name="Dong X."/>
        </authorList>
    </citation>
    <scope>NUCLEOTIDE SEQUENCE</scope>
    <source>
        <strain evidence="14">ZWT</strain>
    </source>
</reference>
<evidence type="ECO:0000256" key="10">
    <source>
        <dbReference type="PROSITE-ProRule" id="PRU01050"/>
    </source>
</evidence>
<dbReference type="InterPro" id="IPR009019">
    <property type="entry name" value="KH_sf_prok-type"/>
</dbReference>
<organism evidence="14 15">
    <name type="scientific">Oceanirhabdus seepicola</name>
    <dbReference type="NCBI Taxonomy" id="2828781"/>
    <lineage>
        <taxon>Bacteria</taxon>
        <taxon>Bacillati</taxon>
        <taxon>Bacillota</taxon>
        <taxon>Clostridia</taxon>
        <taxon>Eubacteriales</taxon>
        <taxon>Clostridiaceae</taxon>
        <taxon>Oceanirhabdus</taxon>
    </lineage>
</organism>
<dbReference type="Proteomes" id="UP001056429">
    <property type="component" value="Unassembled WGS sequence"/>
</dbReference>
<dbReference type="GO" id="GO:0005829">
    <property type="term" value="C:cytosol"/>
    <property type="evidence" value="ECO:0007669"/>
    <property type="project" value="TreeGrafter"/>
</dbReference>
<evidence type="ECO:0000259" key="12">
    <source>
        <dbReference type="PROSITE" id="PS50823"/>
    </source>
</evidence>
<dbReference type="HAMAP" id="MF_00367">
    <property type="entry name" value="GTPase_Era"/>
    <property type="match status" value="1"/>
</dbReference>
<evidence type="ECO:0000256" key="8">
    <source>
        <dbReference type="ARBA" id="ARBA00023136"/>
    </source>
</evidence>
<dbReference type="NCBIfam" id="TIGR00436">
    <property type="entry name" value="era"/>
    <property type="match status" value="1"/>
</dbReference>
<comment type="caution">
    <text evidence="14">The sequence shown here is derived from an EMBL/GenBank/DDBJ whole genome shotgun (WGS) entry which is preliminary data.</text>
</comment>
<feature type="binding site" evidence="9">
    <location>
        <begin position="11"/>
        <end position="18"/>
    </location>
    <ligand>
        <name>GTP</name>
        <dbReference type="ChEBI" id="CHEBI:37565"/>
    </ligand>
</feature>
<comment type="subcellular location">
    <subcellularLocation>
        <location evidence="9">Cytoplasm</location>
    </subcellularLocation>
    <subcellularLocation>
        <location evidence="9">Cell membrane</location>
        <topology evidence="9">Peripheral membrane protein</topology>
    </subcellularLocation>
</comment>
<dbReference type="Gene3D" id="3.30.300.20">
    <property type="match status" value="1"/>
</dbReference>
<dbReference type="GO" id="GO:0070181">
    <property type="term" value="F:small ribosomal subunit rRNA binding"/>
    <property type="evidence" value="ECO:0007669"/>
    <property type="project" value="UniProtKB-UniRule"/>
</dbReference>
<dbReference type="AlphaFoldDB" id="A0A9J6P2G7"/>
<dbReference type="GO" id="GO:0003924">
    <property type="term" value="F:GTPase activity"/>
    <property type="evidence" value="ECO:0007669"/>
    <property type="project" value="UniProtKB-UniRule"/>
</dbReference>
<dbReference type="SUPFAM" id="SSF54814">
    <property type="entry name" value="Prokaryotic type KH domain (KH-domain type II)"/>
    <property type="match status" value="1"/>
</dbReference>
<keyword evidence="8 9" id="KW-0472">Membrane</keyword>
<feature type="region of interest" description="G2" evidence="10">
    <location>
        <begin position="37"/>
        <end position="41"/>
    </location>
</feature>
<dbReference type="FunFam" id="3.40.50.300:FF:000094">
    <property type="entry name" value="GTPase Era"/>
    <property type="match status" value="1"/>
</dbReference>